<dbReference type="InterPro" id="IPR002018">
    <property type="entry name" value="CarbesteraseB"/>
</dbReference>
<dbReference type="VEuPathDB" id="VectorBase:CPIJ008422"/>
<dbReference type="Proteomes" id="UP000002320">
    <property type="component" value="Unassembled WGS sequence"/>
</dbReference>
<keyword evidence="5" id="KW-1185">Reference proteome</keyword>
<keyword evidence="1" id="KW-0325">Glycoprotein</keyword>
<dbReference type="InterPro" id="IPR029058">
    <property type="entry name" value="AB_hydrolase_fold"/>
</dbReference>
<protein>
    <submittedName>
        <fullName evidence="3 4">Serine esterase</fullName>
    </submittedName>
</protein>
<reference evidence="4" key="2">
    <citation type="submission" date="2021-02" db="UniProtKB">
        <authorList>
            <consortium name="EnsemblMetazoa"/>
        </authorList>
    </citation>
    <scope>IDENTIFICATION</scope>
    <source>
        <strain evidence="4">JHB</strain>
    </source>
</reference>
<dbReference type="KEGG" id="cqu:CpipJ_CPIJ008422"/>
<gene>
    <name evidence="4" type="primary">6040749</name>
    <name evidence="3" type="ORF">CpipJ_CPIJ008422</name>
</gene>
<dbReference type="EMBL" id="DS232005">
    <property type="protein sequence ID" value="EDS31427.1"/>
    <property type="molecule type" value="Genomic_DNA"/>
</dbReference>
<feature type="domain" description="Carboxylesterase type B" evidence="2">
    <location>
        <begin position="5"/>
        <end position="47"/>
    </location>
</feature>
<dbReference type="InParanoid" id="B0WN16"/>
<dbReference type="Gene3D" id="3.40.50.1820">
    <property type="entry name" value="alpha/beta hydrolase"/>
    <property type="match status" value="1"/>
</dbReference>
<dbReference type="SUPFAM" id="SSF53474">
    <property type="entry name" value="alpha/beta-Hydrolases"/>
    <property type="match status" value="1"/>
</dbReference>
<sequence>MSLESLTVQTKYGPVRGKRSVSLLGQEYVSFQGIPYARAPEGELRFKVRKAKLF</sequence>
<dbReference type="EnsemblMetazoa" id="CPIJ008422-RA">
    <property type="protein sequence ID" value="CPIJ008422-PA"/>
    <property type="gene ID" value="CPIJ008422"/>
</dbReference>
<name>B0WN16_CULQU</name>
<evidence type="ECO:0000313" key="3">
    <source>
        <dbReference type="EMBL" id="EDS31427.1"/>
    </source>
</evidence>
<organism>
    <name type="scientific">Culex quinquefasciatus</name>
    <name type="common">Southern house mosquito</name>
    <name type="synonym">Culex pungens</name>
    <dbReference type="NCBI Taxonomy" id="7176"/>
    <lineage>
        <taxon>Eukaryota</taxon>
        <taxon>Metazoa</taxon>
        <taxon>Ecdysozoa</taxon>
        <taxon>Arthropoda</taxon>
        <taxon>Hexapoda</taxon>
        <taxon>Insecta</taxon>
        <taxon>Pterygota</taxon>
        <taxon>Neoptera</taxon>
        <taxon>Endopterygota</taxon>
        <taxon>Diptera</taxon>
        <taxon>Nematocera</taxon>
        <taxon>Culicoidea</taxon>
        <taxon>Culicidae</taxon>
        <taxon>Culicinae</taxon>
        <taxon>Culicini</taxon>
        <taxon>Culex</taxon>
        <taxon>Culex</taxon>
    </lineage>
</organism>
<evidence type="ECO:0000259" key="2">
    <source>
        <dbReference type="Pfam" id="PF00135"/>
    </source>
</evidence>
<evidence type="ECO:0000313" key="4">
    <source>
        <dbReference type="EnsemblMetazoa" id="CPIJ008422-PA"/>
    </source>
</evidence>
<proteinExistence type="predicted"/>
<evidence type="ECO:0000313" key="5">
    <source>
        <dbReference type="Proteomes" id="UP000002320"/>
    </source>
</evidence>
<dbReference type="HOGENOM" id="CLU_3052387_0_0_1"/>
<dbReference type="Pfam" id="PF00135">
    <property type="entry name" value="COesterase"/>
    <property type="match status" value="1"/>
</dbReference>
<dbReference type="AlphaFoldDB" id="B0WN16"/>
<evidence type="ECO:0000256" key="1">
    <source>
        <dbReference type="ARBA" id="ARBA00023180"/>
    </source>
</evidence>
<reference evidence="3" key="1">
    <citation type="submission" date="2007-03" db="EMBL/GenBank/DDBJ databases">
        <title>Annotation of Culex pipiens quinquefasciatus.</title>
        <authorList>
            <consortium name="The Broad Institute Genome Sequencing Platform"/>
            <person name="Atkinson P.W."/>
            <person name="Hemingway J."/>
            <person name="Christensen B.M."/>
            <person name="Higgs S."/>
            <person name="Kodira C."/>
            <person name="Hannick L."/>
            <person name="Megy K."/>
            <person name="O'Leary S."/>
            <person name="Pearson M."/>
            <person name="Haas B.J."/>
            <person name="Mauceli E."/>
            <person name="Wortman J.R."/>
            <person name="Lee N.H."/>
            <person name="Guigo R."/>
            <person name="Stanke M."/>
            <person name="Alvarado L."/>
            <person name="Amedeo P."/>
            <person name="Antoine C.H."/>
            <person name="Arensburger P."/>
            <person name="Bidwell S.L."/>
            <person name="Crawford M."/>
            <person name="Camaro F."/>
            <person name="Devon K."/>
            <person name="Engels R."/>
            <person name="Hammond M."/>
            <person name="Howarth C."/>
            <person name="Koehrsen M."/>
            <person name="Lawson D."/>
            <person name="Montgomery P."/>
            <person name="Nene V."/>
            <person name="Nusbaum C."/>
            <person name="Puiu D."/>
            <person name="Romero-Severson J."/>
            <person name="Severson D.W."/>
            <person name="Shumway M."/>
            <person name="Sisk P."/>
            <person name="Stolte C."/>
            <person name="Zeng Q."/>
            <person name="Eisenstadt E."/>
            <person name="Fraser-Liggett C."/>
            <person name="Strausberg R."/>
            <person name="Galagan J."/>
            <person name="Birren B."/>
            <person name="Collins F.H."/>
        </authorList>
    </citation>
    <scope>NUCLEOTIDE SEQUENCE [LARGE SCALE GENOMIC DNA]</scope>
    <source>
        <strain evidence="3">JHB</strain>
    </source>
</reference>
<accession>B0WN16</accession>